<dbReference type="Proteomes" id="UP000441754">
    <property type="component" value="Unassembled WGS sequence"/>
</dbReference>
<comment type="caution">
    <text evidence="2">The sequence shown here is derived from an EMBL/GenBank/DDBJ whole genome shotgun (WGS) entry which is preliminary data.</text>
</comment>
<feature type="chain" id="PRO_5029710618" description="Secretion system C-terminal sorting domain-containing protein" evidence="1">
    <location>
        <begin position="24"/>
        <end position="133"/>
    </location>
</feature>
<feature type="signal peptide" evidence="1">
    <location>
        <begin position="1"/>
        <end position="23"/>
    </location>
</feature>
<keyword evidence="1" id="KW-0732">Signal</keyword>
<name>A0A7K0ESG5_9BACT</name>
<organism evidence="2 3">
    <name type="scientific">Larkinella terrae</name>
    <dbReference type="NCBI Taxonomy" id="2025311"/>
    <lineage>
        <taxon>Bacteria</taxon>
        <taxon>Pseudomonadati</taxon>
        <taxon>Bacteroidota</taxon>
        <taxon>Cytophagia</taxon>
        <taxon>Cytophagales</taxon>
        <taxon>Spirosomataceae</taxon>
        <taxon>Larkinella</taxon>
    </lineage>
</organism>
<gene>
    <name evidence="2" type="ORF">GJJ30_25695</name>
</gene>
<dbReference type="EMBL" id="WJXZ01000014">
    <property type="protein sequence ID" value="MRS64719.1"/>
    <property type="molecule type" value="Genomic_DNA"/>
</dbReference>
<sequence length="133" mass="14280">MKTLVKPLLVAFSLALTTLSASSADIHKPIGRPKNAATFQRGIYATSEGKLQIALNKQTGGPVTVRLVDQSGHEVFFQKIGKHQQAARLRLDVSSLTDGNYQVLISNGFDTTVNELTIATPPAHATNRTIAVN</sequence>
<evidence type="ECO:0000256" key="1">
    <source>
        <dbReference type="SAM" id="SignalP"/>
    </source>
</evidence>
<evidence type="ECO:0000313" key="2">
    <source>
        <dbReference type="EMBL" id="MRS64719.1"/>
    </source>
</evidence>
<dbReference type="AlphaFoldDB" id="A0A7K0ESG5"/>
<proteinExistence type="predicted"/>
<reference evidence="2 3" key="1">
    <citation type="journal article" date="2018" name="Antonie Van Leeuwenhoek">
        <title>Larkinella terrae sp. nov., isolated from soil on Jeju Island, South Korea.</title>
        <authorList>
            <person name="Ten L.N."/>
            <person name="Jeon J."/>
            <person name="Park S.J."/>
            <person name="Park S."/>
            <person name="Lee S.Y."/>
            <person name="Kim M.K."/>
            <person name="Jung H.Y."/>
        </authorList>
    </citation>
    <scope>NUCLEOTIDE SEQUENCE [LARGE SCALE GENOMIC DNA]</scope>
    <source>
        <strain evidence="2 3">KCTC 52001</strain>
    </source>
</reference>
<dbReference type="RefSeq" id="WP_154178028.1">
    <property type="nucleotide sequence ID" value="NZ_WJXZ01000014.1"/>
</dbReference>
<evidence type="ECO:0008006" key="4">
    <source>
        <dbReference type="Google" id="ProtNLM"/>
    </source>
</evidence>
<keyword evidence="3" id="KW-1185">Reference proteome</keyword>
<accession>A0A7K0ESG5</accession>
<protein>
    <recommendedName>
        <fullName evidence="4">Secretion system C-terminal sorting domain-containing protein</fullName>
    </recommendedName>
</protein>
<dbReference type="OrthoDB" id="961604at2"/>
<evidence type="ECO:0000313" key="3">
    <source>
        <dbReference type="Proteomes" id="UP000441754"/>
    </source>
</evidence>